<keyword evidence="1" id="KW-0472">Membrane</keyword>
<sequence length="87" mass="9562">MAVTLTNRLILILWPSFLLAGVAEIIFFTLVNPQELYLLGQPVHYSSTTTYSVGFLMFWALCATTSAATLFFARTSENINLPGDSGL</sequence>
<gene>
    <name evidence="2" type="ORF">ABXR19_11035</name>
</gene>
<feature type="transmembrane region" description="Helical" evidence="1">
    <location>
        <begin position="51"/>
        <end position="73"/>
    </location>
</feature>
<comment type="caution">
    <text evidence="2">The sequence shown here is derived from an EMBL/GenBank/DDBJ whole genome shotgun (WGS) entry which is preliminary data.</text>
</comment>
<dbReference type="RefSeq" id="WP_354601180.1">
    <property type="nucleotide sequence ID" value="NZ_JBEWZI010000010.1"/>
</dbReference>
<organism evidence="2 3">
    <name type="scientific">Uliginosibacterium flavum</name>
    <dbReference type="NCBI Taxonomy" id="1396831"/>
    <lineage>
        <taxon>Bacteria</taxon>
        <taxon>Pseudomonadati</taxon>
        <taxon>Pseudomonadota</taxon>
        <taxon>Betaproteobacteria</taxon>
        <taxon>Rhodocyclales</taxon>
        <taxon>Zoogloeaceae</taxon>
        <taxon>Uliginosibacterium</taxon>
    </lineage>
</organism>
<keyword evidence="1" id="KW-1133">Transmembrane helix</keyword>
<dbReference type="Proteomes" id="UP001549691">
    <property type="component" value="Unassembled WGS sequence"/>
</dbReference>
<keyword evidence="3" id="KW-1185">Reference proteome</keyword>
<evidence type="ECO:0000313" key="3">
    <source>
        <dbReference type="Proteomes" id="UP001549691"/>
    </source>
</evidence>
<protein>
    <recommendedName>
        <fullName evidence="4">Transmembrane protein</fullName>
    </recommendedName>
</protein>
<keyword evidence="1" id="KW-0812">Transmembrane</keyword>
<reference evidence="2 3" key="1">
    <citation type="submission" date="2024-07" db="EMBL/GenBank/DDBJ databases">
        <title>Uliginosibacterium flavum JJ3220;KACC:17644.</title>
        <authorList>
            <person name="Kim M.K."/>
        </authorList>
    </citation>
    <scope>NUCLEOTIDE SEQUENCE [LARGE SCALE GENOMIC DNA]</scope>
    <source>
        <strain evidence="2 3">KACC:17644</strain>
    </source>
</reference>
<feature type="transmembrane region" description="Helical" evidence="1">
    <location>
        <begin position="12"/>
        <end position="31"/>
    </location>
</feature>
<dbReference type="EMBL" id="JBEWZI010000010">
    <property type="protein sequence ID" value="MET7014723.1"/>
    <property type="molecule type" value="Genomic_DNA"/>
</dbReference>
<name>A0ABV2TLD7_9RHOO</name>
<proteinExistence type="predicted"/>
<evidence type="ECO:0000313" key="2">
    <source>
        <dbReference type="EMBL" id="MET7014723.1"/>
    </source>
</evidence>
<evidence type="ECO:0000256" key="1">
    <source>
        <dbReference type="SAM" id="Phobius"/>
    </source>
</evidence>
<evidence type="ECO:0008006" key="4">
    <source>
        <dbReference type="Google" id="ProtNLM"/>
    </source>
</evidence>
<accession>A0ABV2TLD7</accession>